<dbReference type="Proteomes" id="UP000663823">
    <property type="component" value="Unassembled WGS sequence"/>
</dbReference>
<dbReference type="SMART" id="SM00333">
    <property type="entry name" value="TUDOR"/>
    <property type="match status" value="1"/>
</dbReference>
<dbReference type="OrthoDB" id="9995375at2759"/>
<accession>A0A814QS92</accession>
<dbReference type="InterPro" id="IPR050621">
    <property type="entry name" value="Tudor_domain_containing"/>
</dbReference>
<protein>
    <recommendedName>
        <fullName evidence="1">Tudor domain-containing protein</fullName>
    </recommendedName>
</protein>
<evidence type="ECO:0000313" key="3">
    <source>
        <dbReference type="EMBL" id="CAF4088452.1"/>
    </source>
</evidence>
<dbReference type="PANTHER" id="PTHR22948:SF29">
    <property type="entry name" value="FI02030P-RELATED"/>
    <property type="match status" value="1"/>
</dbReference>
<dbReference type="InterPro" id="IPR002999">
    <property type="entry name" value="Tudor"/>
</dbReference>
<dbReference type="PANTHER" id="PTHR22948">
    <property type="entry name" value="TUDOR DOMAIN CONTAINING PROTEIN"/>
    <property type="match status" value="1"/>
</dbReference>
<sequence>MLTLVIEFGRQRRKFDLIHPIDINLLENQIKLAFNIEDQNNNDYIIQIYDEQINDYLDLTPDLFNSTNKNLLKGQIILRELNSFQFQPKVTKQQIVGLITLESIENSLQKWSQLLQHIQLEISKELETVKETIIAVKSHYKLIDESNTEDNCPTYPITTDCSSPSTGSQIVNRNPSPIFNFNSNNSQLNRPIINIEEKDSSRSFNNGTCFNQQRYRTNIKNNRRGTYNNNTKISTNRENNFYYPPSHIPSKPIEYNIPITVTYQRFQSGVDFQGQLSKYYNPTYFFLRISNQTESYDEMHKDINLYYNSIDSNQSYFPQSGEFCVARSPNDSNWYRARIIRLVGNEKAQLIFIDNGEISEINVNLIQPLNSKFSDRPAQALACTLAQILPFTQNEKCGWNRRACMSLENAMKNERLTTGKLLLKVTVADNNQAKWPMMFINISTATIPNLSEYMCDLYLSRRCLNLEISEYWSLKIRPEQYALFNLSSLINQKQYFIFNNNHQSTLSFDQTIDMITKDPEFISRQ</sequence>
<dbReference type="AlphaFoldDB" id="A0A814QS92"/>
<evidence type="ECO:0000313" key="2">
    <source>
        <dbReference type="EMBL" id="CAF1123516.1"/>
    </source>
</evidence>
<dbReference type="SUPFAM" id="SSF63748">
    <property type="entry name" value="Tudor/PWWP/MBT"/>
    <property type="match status" value="1"/>
</dbReference>
<reference evidence="2" key="1">
    <citation type="submission" date="2021-02" db="EMBL/GenBank/DDBJ databases">
        <authorList>
            <person name="Nowell W R."/>
        </authorList>
    </citation>
    <scope>NUCLEOTIDE SEQUENCE</scope>
</reference>
<dbReference type="Gene3D" id="2.30.30.140">
    <property type="match status" value="1"/>
</dbReference>
<dbReference type="Proteomes" id="UP000663882">
    <property type="component" value="Unassembled WGS sequence"/>
</dbReference>
<proteinExistence type="predicted"/>
<comment type="caution">
    <text evidence="2">The sequence shown here is derived from an EMBL/GenBank/DDBJ whole genome shotgun (WGS) entry which is preliminary data.</text>
</comment>
<feature type="domain" description="Tudor" evidence="1">
    <location>
        <begin position="317"/>
        <end position="376"/>
    </location>
</feature>
<dbReference type="PROSITE" id="PS50304">
    <property type="entry name" value="TUDOR"/>
    <property type="match status" value="1"/>
</dbReference>
<gene>
    <name evidence="3" type="ORF">OTI717_LOCUS33556</name>
    <name evidence="2" type="ORF">RFH988_LOCUS20481</name>
</gene>
<dbReference type="InterPro" id="IPR035437">
    <property type="entry name" value="SNase_OB-fold_sf"/>
</dbReference>
<name>A0A814QS92_9BILA</name>
<dbReference type="Pfam" id="PF00567">
    <property type="entry name" value="TUDOR"/>
    <property type="match status" value="1"/>
</dbReference>
<dbReference type="EMBL" id="CAJNOO010001259">
    <property type="protein sequence ID" value="CAF1123516.1"/>
    <property type="molecule type" value="Genomic_DNA"/>
</dbReference>
<dbReference type="EMBL" id="CAJOAX010011174">
    <property type="protein sequence ID" value="CAF4088452.1"/>
    <property type="molecule type" value="Genomic_DNA"/>
</dbReference>
<evidence type="ECO:0000259" key="1">
    <source>
        <dbReference type="PROSITE" id="PS50304"/>
    </source>
</evidence>
<dbReference type="Gene3D" id="2.40.50.90">
    <property type="match status" value="1"/>
</dbReference>
<organism evidence="2">
    <name type="scientific">Rotaria sordida</name>
    <dbReference type="NCBI Taxonomy" id="392033"/>
    <lineage>
        <taxon>Eukaryota</taxon>
        <taxon>Metazoa</taxon>
        <taxon>Spiralia</taxon>
        <taxon>Gnathifera</taxon>
        <taxon>Rotifera</taxon>
        <taxon>Eurotatoria</taxon>
        <taxon>Bdelloidea</taxon>
        <taxon>Philodinida</taxon>
        <taxon>Philodinidae</taxon>
        <taxon>Rotaria</taxon>
    </lineage>
</organism>